<accession>A0A653A243</accession>
<protein>
    <recommendedName>
        <fullName evidence="1">Antitoxin SocA-like Panacea domain-containing protein</fullName>
    </recommendedName>
</protein>
<reference evidence="2" key="1">
    <citation type="submission" date="2018-07" db="EMBL/GenBank/DDBJ databases">
        <authorList>
            <consortium name="Genoscope - CEA"/>
            <person name="William W."/>
        </authorList>
    </citation>
    <scope>NUCLEOTIDE SEQUENCE</scope>
    <source>
        <strain evidence="2">IK1</strain>
    </source>
</reference>
<proteinExistence type="predicted"/>
<feature type="domain" description="Antitoxin SocA-like Panacea" evidence="1">
    <location>
        <begin position="29"/>
        <end position="137"/>
    </location>
</feature>
<dbReference type="AlphaFoldDB" id="A0A653A243"/>
<name>A0A653A243_UNCDX</name>
<dbReference type="InterPro" id="IPR025272">
    <property type="entry name" value="SocA_Panacea"/>
</dbReference>
<dbReference type="EMBL" id="UPXX01000013">
    <property type="protein sequence ID" value="VBB42100.1"/>
    <property type="molecule type" value="Genomic_DNA"/>
</dbReference>
<evidence type="ECO:0000313" key="2">
    <source>
        <dbReference type="EMBL" id="VBB42100.1"/>
    </source>
</evidence>
<sequence>MIITYQREKIINAMVYFASHTKYCGKTKLLKLLYFLDFKHFKETGKPVTNLDYYAWNMGPVPKDLFEELSAKMKPDMAKAISISLEEEFQQIRAKKGFDHQYFSPRELKLLENLSFIFRDAKAADMVEVTHLKNEPWDRTLKEKGQFKKIDYMLAIDSDITSLSYDEAKERMEERQEMYDIFGEE</sequence>
<dbReference type="Pfam" id="PF13274">
    <property type="entry name" value="SocA_Panacea"/>
    <property type="match status" value="1"/>
</dbReference>
<evidence type="ECO:0000259" key="1">
    <source>
        <dbReference type="Pfam" id="PF13274"/>
    </source>
</evidence>
<organism evidence="2">
    <name type="scientific">Uncultured Desulfatiglans sp</name>
    <dbReference type="NCBI Taxonomy" id="1748965"/>
    <lineage>
        <taxon>Bacteria</taxon>
        <taxon>Pseudomonadati</taxon>
        <taxon>Thermodesulfobacteriota</taxon>
        <taxon>Desulfobacteria</taxon>
        <taxon>Desulfatiglandales</taxon>
        <taxon>Desulfatiglandaceae</taxon>
        <taxon>Desulfatiglans</taxon>
        <taxon>environmental samples</taxon>
    </lineage>
</organism>
<gene>
    <name evidence="2" type="ORF">TRIP_B200240</name>
</gene>